<dbReference type="GO" id="GO:0009279">
    <property type="term" value="C:cell outer membrane"/>
    <property type="evidence" value="ECO:0007669"/>
    <property type="project" value="UniProtKB-SubCell"/>
</dbReference>
<dbReference type="EMBL" id="NIXT01000332">
    <property type="protein sequence ID" value="OXE33359.1"/>
    <property type="molecule type" value="Genomic_DNA"/>
</dbReference>
<dbReference type="InterPro" id="IPR036942">
    <property type="entry name" value="Beta-barrel_TonB_sf"/>
</dbReference>
<evidence type="ECO:0000256" key="4">
    <source>
        <dbReference type="ARBA" id="ARBA00022452"/>
    </source>
</evidence>
<evidence type="ECO:0000256" key="10">
    <source>
        <dbReference type="ARBA" id="ARBA00023077"/>
    </source>
</evidence>
<reference evidence="19 20" key="1">
    <citation type="journal article" date="2017" name="Appl. Environ. Microbiol.">
        <title>Parallel evolution of two clades of a major Atlantic endemic Vibrio parahaemolyticus pathogen lineage by independent acquisition of related pathogenicity islands.</title>
        <authorList>
            <person name="Xu F."/>
            <person name="Gonzalez-Escalona N."/>
            <person name="Drees K.P."/>
            <person name="Sebra R.P."/>
            <person name="Cooper V.S."/>
            <person name="Jones S.H."/>
            <person name="Whistler C.A."/>
        </authorList>
    </citation>
    <scope>NUCLEOTIDE SEQUENCE [LARGE SCALE GENOMIC DNA]</scope>
    <source>
        <strain evidence="19 20">MAVP-3</strain>
    </source>
</reference>
<dbReference type="AlphaFoldDB" id="A0A0M2IMN0"/>
<evidence type="ECO:0000256" key="2">
    <source>
        <dbReference type="ARBA" id="ARBA00009810"/>
    </source>
</evidence>
<dbReference type="CDD" id="cd01347">
    <property type="entry name" value="ligand_gated_channel"/>
    <property type="match status" value="1"/>
</dbReference>
<dbReference type="PROSITE" id="PS52016">
    <property type="entry name" value="TONB_DEPENDENT_REC_3"/>
    <property type="match status" value="1"/>
</dbReference>
<sequence length="668" mass="74206">MESPACSSIKLSSLCLAVGMALANPVLAQESDSHFEEVVVWGTKVSSNTESMFADDMSLKQADHMSDLLRDIPGVDVGGTHSVNQRITIRGLGETDLDIRLDGASQHASMFHHIGNLTLNPDILKSADIQVGNNSVTQNGLGGSVYFETKDARDLLRYDETFGARVYGGFASNDNQQGSLTLYGLLSENVDAMVYGHYVTRDDFKDGNGDKTFGSAGDVYNILAKLGYEFNDIHRFELSYDMYRDSGDYSPRPDMAGSANNGLSSKLLIPTDYDRDTVTLSYELRGEKHQGNVTLYNTETEIKRDETVMAPRWPSNRLSKNTAKNQNLGLNAKFQSDFALAQFDNRVTYGFDYMDKTSSSYYGSSKFMDESAVSTALFVEDQFFFSDAFFITAGLRFDDYKRKAETGTSNFDDVTWALAAEWAVTQDWTLFASSRSLFKGPELMETFIAYQDVAYLDEGMKAETGQNTQGGLRFNKTLDKHFFGANVTVFQTNIDDYIADKYQDATQTYLIYNIGDVEIKGFEASASYGYDKFNSKLSYSQSDTKNKNTGGPVAGGNGRSIDMGDSIALTLDYQSDSLETIFGWTSMFVLEEDNVFDGQPAKDSYDVHNLYAQWVPSNVDGLSVTFGIDNIFDEVYTSHASRSGTVRGFTLDDYEPGRNFKLSAAYQF</sequence>
<feature type="domain" description="TonB-dependent receptor-like beta-barrel" evidence="17">
    <location>
        <begin position="234"/>
        <end position="631"/>
    </location>
</feature>
<dbReference type="GO" id="GO:0044718">
    <property type="term" value="P:siderophore transmembrane transport"/>
    <property type="evidence" value="ECO:0007669"/>
    <property type="project" value="TreeGrafter"/>
</dbReference>
<keyword evidence="6 14" id="KW-0812">Transmembrane</keyword>
<evidence type="ECO:0000256" key="16">
    <source>
        <dbReference type="RuleBase" id="RU003357"/>
    </source>
</evidence>
<evidence type="ECO:0000256" key="11">
    <source>
        <dbReference type="ARBA" id="ARBA00023136"/>
    </source>
</evidence>
<name>A0A0M2IMN0_VIBPH</name>
<dbReference type="OrthoDB" id="9760494at2"/>
<keyword evidence="9" id="KW-0406">Ion transport</keyword>
<evidence type="ECO:0000256" key="9">
    <source>
        <dbReference type="ARBA" id="ARBA00023065"/>
    </source>
</evidence>
<dbReference type="InterPro" id="IPR010917">
    <property type="entry name" value="TonB_rcpt_CS"/>
</dbReference>
<evidence type="ECO:0000313" key="19">
    <source>
        <dbReference type="EMBL" id="OXE33359.1"/>
    </source>
</evidence>
<dbReference type="InterPro" id="IPR037066">
    <property type="entry name" value="Plug_dom_sf"/>
</dbReference>
<dbReference type="STRING" id="670.ACZ92_06510"/>
<keyword evidence="10 16" id="KW-0798">TonB box</keyword>
<dbReference type="GO" id="GO:0015344">
    <property type="term" value="F:siderophore uptake transmembrane transporter activity"/>
    <property type="evidence" value="ECO:0007669"/>
    <property type="project" value="TreeGrafter"/>
</dbReference>
<comment type="caution">
    <text evidence="19">The sequence shown here is derived from an EMBL/GenBank/DDBJ whole genome shotgun (WGS) entry which is preliminary data.</text>
</comment>
<evidence type="ECO:0000256" key="13">
    <source>
        <dbReference type="ARBA" id="ARBA00023237"/>
    </source>
</evidence>
<dbReference type="PROSITE" id="PS01156">
    <property type="entry name" value="TONB_DEPENDENT_REC_2"/>
    <property type="match status" value="1"/>
</dbReference>
<organism evidence="19 20">
    <name type="scientific">Vibrio parahaemolyticus</name>
    <dbReference type="NCBI Taxonomy" id="670"/>
    <lineage>
        <taxon>Bacteria</taxon>
        <taxon>Pseudomonadati</taxon>
        <taxon>Pseudomonadota</taxon>
        <taxon>Gammaproteobacteria</taxon>
        <taxon>Vibrionales</taxon>
        <taxon>Vibrionaceae</taxon>
        <taxon>Vibrio</taxon>
    </lineage>
</organism>
<keyword evidence="12 19" id="KW-0675">Receptor</keyword>
<keyword evidence="8" id="KW-0408">Iron</keyword>
<evidence type="ECO:0000256" key="5">
    <source>
        <dbReference type="ARBA" id="ARBA00022496"/>
    </source>
</evidence>
<feature type="short sequence motif" description="TonB C-terminal box" evidence="15">
    <location>
        <begin position="651"/>
        <end position="668"/>
    </location>
</feature>
<keyword evidence="5" id="KW-0410">Iron transport</keyword>
<dbReference type="SUPFAM" id="SSF56935">
    <property type="entry name" value="Porins"/>
    <property type="match status" value="1"/>
</dbReference>
<evidence type="ECO:0000256" key="8">
    <source>
        <dbReference type="ARBA" id="ARBA00023004"/>
    </source>
</evidence>
<dbReference type="GO" id="GO:0038023">
    <property type="term" value="F:signaling receptor activity"/>
    <property type="evidence" value="ECO:0007669"/>
    <property type="project" value="InterPro"/>
</dbReference>
<evidence type="ECO:0000259" key="18">
    <source>
        <dbReference type="Pfam" id="PF07715"/>
    </source>
</evidence>
<evidence type="ECO:0000256" key="15">
    <source>
        <dbReference type="PROSITE-ProRule" id="PRU10144"/>
    </source>
</evidence>
<keyword evidence="11 14" id="KW-0472">Membrane</keyword>
<evidence type="ECO:0000256" key="3">
    <source>
        <dbReference type="ARBA" id="ARBA00022448"/>
    </source>
</evidence>
<dbReference type="OMA" id="VVWGTKV"/>
<gene>
    <name evidence="19" type="ORF">CA163_07940</name>
</gene>
<proteinExistence type="inferred from homology"/>
<evidence type="ECO:0000256" key="7">
    <source>
        <dbReference type="ARBA" id="ARBA00022729"/>
    </source>
</evidence>
<evidence type="ECO:0000256" key="14">
    <source>
        <dbReference type="PROSITE-ProRule" id="PRU01360"/>
    </source>
</evidence>
<dbReference type="Gene3D" id="2.40.170.20">
    <property type="entry name" value="TonB-dependent receptor, beta-barrel domain"/>
    <property type="match status" value="1"/>
</dbReference>
<dbReference type="RefSeq" id="WP_005482128.1">
    <property type="nucleotide sequence ID" value="NZ_CANUHY010000004.1"/>
</dbReference>
<dbReference type="InterPro" id="IPR039426">
    <property type="entry name" value="TonB-dep_rcpt-like"/>
</dbReference>
<accession>A0A0M2IMN0</accession>
<dbReference type="Pfam" id="PF00593">
    <property type="entry name" value="TonB_dep_Rec_b-barrel"/>
    <property type="match status" value="1"/>
</dbReference>
<dbReference type="InterPro" id="IPR010105">
    <property type="entry name" value="TonB_sidphr_rcpt"/>
</dbReference>
<protein>
    <submittedName>
        <fullName evidence="19">TonB-dependent siderophore receptor</fullName>
    </submittedName>
</protein>
<dbReference type="GeneID" id="1191353"/>
<dbReference type="Proteomes" id="UP000214596">
    <property type="component" value="Unassembled WGS sequence"/>
</dbReference>
<dbReference type="Gene3D" id="2.170.130.10">
    <property type="entry name" value="TonB-dependent receptor, plug domain"/>
    <property type="match status" value="1"/>
</dbReference>
<evidence type="ECO:0000256" key="1">
    <source>
        <dbReference type="ARBA" id="ARBA00004571"/>
    </source>
</evidence>
<evidence type="ECO:0000313" key="20">
    <source>
        <dbReference type="Proteomes" id="UP000214596"/>
    </source>
</evidence>
<dbReference type="PANTHER" id="PTHR30069">
    <property type="entry name" value="TONB-DEPENDENT OUTER MEMBRANE RECEPTOR"/>
    <property type="match status" value="1"/>
</dbReference>
<keyword evidence="3 14" id="KW-0813">Transport</keyword>
<keyword evidence="13 14" id="KW-0998">Cell outer membrane</keyword>
<evidence type="ECO:0000259" key="17">
    <source>
        <dbReference type="Pfam" id="PF00593"/>
    </source>
</evidence>
<comment type="subcellular location">
    <subcellularLocation>
        <location evidence="1 14">Cell outer membrane</location>
        <topology evidence="1 14">Multi-pass membrane protein</topology>
    </subcellularLocation>
</comment>
<dbReference type="Pfam" id="PF07715">
    <property type="entry name" value="Plug"/>
    <property type="match status" value="1"/>
</dbReference>
<keyword evidence="4 14" id="KW-1134">Transmembrane beta strand</keyword>
<dbReference type="InterPro" id="IPR000531">
    <property type="entry name" value="Beta-barrel_TonB"/>
</dbReference>
<dbReference type="NCBIfam" id="TIGR01783">
    <property type="entry name" value="TonB-siderophor"/>
    <property type="match status" value="1"/>
</dbReference>
<dbReference type="InterPro" id="IPR012910">
    <property type="entry name" value="Plug_dom"/>
</dbReference>
<dbReference type="PANTHER" id="PTHR30069:SF41">
    <property type="entry name" value="HEME_HEMOPEXIN UTILIZATION PROTEIN C"/>
    <property type="match status" value="1"/>
</dbReference>
<comment type="similarity">
    <text evidence="2 14 16">Belongs to the TonB-dependent receptor family.</text>
</comment>
<evidence type="ECO:0000256" key="12">
    <source>
        <dbReference type="ARBA" id="ARBA00023170"/>
    </source>
</evidence>
<feature type="domain" description="TonB-dependent receptor plug" evidence="18">
    <location>
        <begin position="45"/>
        <end position="138"/>
    </location>
</feature>
<keyword evidence="7" id="KW-0732">Signal</keyword>
<evidence type="ECO:0000256" key="6">
    <source>
        <dbReference type="ARBA" id="ARBA00022692"/>
    </source>
</evidence>